<feature type="coiled-coil region" evidence="8">
    <location>
        <begin position="97"/>
        <end position="131"/>
    </location>
</feature>
<evidence type="ECO:0000313" key="11">
    <source>
        <dbReference type="Proteomes" id="UP001519460"/>
    </source>
</evidence>
<dbReference type="EMBL" id="JACVVK020000030">
    <property type="protein sequence ID" value="KAK7501728.1"/>
    <property type="molecule type" value="Genomic_DNA"/>
</dbReference>
<evidence type="ECO:0000259" key="9">
    <source>
        <dbReference type="Pfam" id="PF05837"/>
    </source>
</evidence>
<comment type="caution">
    <text evidence="10">The sequence shown here is derived from an EMBL/GenBank/DDBJ whole genome shotgun (WGS) entry which is preliminary data.</text>
</comment>
<evidence type="ECO:0000256" key="2">
    <source>
        <dbReference type="ARBA" id="ARBA00004629"/>
    </source>
</evidence>
<keyword evidence="11" id="KW-1185">Reference proteome</keyword>
<dbReference type="Pfam" id="PF05837">
    <property type="entry name" value="CENP-H"/>
    <property type="match status" value="1"/>
</dbReference>
<gene>
    <name evidence="10" type="ORF">BaRGS_00007159</name>
</gene>
<keyword evidence="5" id="KW-0539">Nucleus</keyword>
<dbReference type="Proteomes" id="UP001519460">
    <property type="component" value="Unassembled WGS sequence"/>
</dbReference>
<evidence type="ECO:0000313" key="10">
    <source>
        <dbReference type="EMBL" id="KAK7501728.1"/>
    </source>
</evidence>
<sequence length="210" mass="23735">MEESVAIRLPQIDAITDVLSTREWLESLRRDQEATLVAEKSIIADTEDLDVLQERIQFGQVLSEKMFSAPLPTAGDDASADITSDGRRAYESLLQDQSKLSSEVLRKQETADELQKELDAVRKRNFELKKRNRHLMGIIEQHRKRLEKTADQVKSNAACRELKEELESTVSRVEIAKSTLQALIVGSGVNWARDPELLETVLLCGEPLHL</sequence>
<dbReference type="InterPro" id="IPR040034">
    <property type="entry name" value="CENP-H"/>
</dbReference>
<dbReference type="InterPro" id="IPR008426">
    <property type="entry name" value="CENP-H_C"/>
</dbReference>
<evidence type="ECO:0000256" key="7">
    <source>
        <dbReference type="ARBA" id="ARBA00025735"/>
    </source>
</evidence>
<feature type="domain" description="Centromere protein H C-terminal" evidence="9">
    <location>
        <begin position="85"/>
        <end position="204"/>
    </location>
</feature>
<dbReference type="PANTHER" id="PTHR48122:SF1">
    <property type="entry name" value="CENTROMERE PROTEIN H"/>
    <property type="match status" value="1"/>
</dbReference>
<evidence type="ECO:0000256" key="3">
    <source>
        <dbReference type="ARBA" id="ARBA00022454"/>
    </source>
</evidence>
<keyword evidence="3" id="KW-0158">Chromosome</keyword>
<dbReference type="GO" id="GO:0000776">
    <property type="term" value="C:kinetochore"/>
    <property type="evidence" value="ECO:0007669"/>
    <property type="project" value="UniProtKB-KW"/>
</dbReference>
<dbReference type="PANTHER" id="PTHR48122">
    <property type="entry name" value="CENTROMERE PROTEIN H"/>
    <property type="match status" value="1"/>
</dbReference>
<dbReference type="AlphaFoldDB" id="A0ABD0LQJ6"/>
<proteinExistence type="inferred from homology"/>
<protein>
    <recommendedName>
        <fullName evidence="9">Centromere protein H C-terminal domain-containing protein</fullName>
    </recommendedName>
</protein>
<dbReference type="GO" id="GO:0005634">
    <property type="term" value="C:nucleus"/>
    <property type="evidence" value="ECO:0007669"/>
    <property type="project" value="UniProtKB-SubCell"/>
</dbReference>
<evidence type="ECO:0000256" key="8">
    <source>
        <dbReference type="SAM" id="Coils"/>
    </source>
</evidence>
<organism evidence="10 11">
    <name type="scientific">Batillaria attramentaria</name>
    <dbReference type="NCBI Taxonomy" id="370345"/>
    <lineage>
        <taxon>Eukaryota</taxon>
        <taxon>Metazoa</taxon>
        <taxon>Spiralia</taxon>
        <taxon>Lophotrochozoa</taxon>
        <taxon>Mollusca</taxon>
        <taxon>Gastropoda</taxon>
        <taxon>Caenogastropoda</taxon>
        <taxon>Sorbeoconcha</taxon>
        <taxon>Cerithioidea</taxon>
        <taxon>Batillariidae</taxon>
        <taxon>Batillaria</taxon>
    </lineage>
</organism>
<accession>A0ABD0LQJ6</accession>
<reference evidence="10 11" key="1">
    <citation type="journal article" date="2023" name="Sci. Data">
        <title>Genome assembly of the Korean intertidal mud-creeper Batillaria attramentaria.</title>
        <authorList>
            <person name="Patra A.K."/>
            <person name="Ho P.T."/>
            <person name="Jun S."/>
            <person name="Lee S.J."/>
            <person name="Kim Y."/>
            <person name="Won Y.J."/>
        </authorList>
    </citation>
    <scope>NUCLEOTIDE SEQUENCE [LARGE SCALE GENOMIC DNA]</scope>
    <source>
        <strain evidence="10">Wonlab-2016</strain>
    </source>
</reference>
<keyword evidence="6" id="KW-0137">Centromere</keyword>
<keyword evidence="8" id="KW-0175">Coiled coil</keyword>
<evidence type="ECO:0000256" key="6">
    <source>
        <dbReference type="ARBA" id="ARBA00023328"/>
    </source>
</evidence>
<name>A0ABD0LQJ6_9CAEN</name>
<evidence type="ECO:0000256" key="5">
    <source>
        <dbReference type="ARBA" id="ARBA00023242"/>
    </source>
</evidence>
<evidence type="ECO:0000256" key="1">
    <source>
        <dbReference type="ARBA" id="ARBA00004123"/>
    </source>
</evidence>
<keyword evidence="4" id="KW-0995">Kinetochore</keyword>
<evidence type="ECO:0000256" key="4">
    <source>
        <dbReference type="ARBA" id="ARBA00022838"/>
    </source>
</evidence>
<comment type="similarity">
    <text evidence="7">Belongs to the CENP-H/MCM16 family.</text>
</comment>
<comment type="subcellular location">
    <subcellularLocation>
        <location evidence="2">Chromosome</location>
        <location evidence="2">Centromere</location>
        <location evidence="2">Kinetochore</location>
    </subcellularLocation>
    <subcellularLocation>
        <location evidence="1">Nucleus</location>
    </subcellularLocation>
</comment>